<evidence type="ECO:0000313" key="2">
    <source>
        <dbReference type="Proteomes" id="UP000028569"/>
    </source>
</evidence>
<evidence type="ECO:0000313" key="1">
    <source>
        <dbReference type="EMBL" id="AIC92293.1"/>
    </source>
</evidence>
<organism evidence="1 2">
    <name type="scientific">Bifidobacterium [indicum] DSM 20214 = LMG 11587</name>
    <dbReference type="NCBI Taxonomy" id="1341694"/>
    <lineage>
        <taxon>Bacteria</taxon>
        <taxon>Bacillati</taxon>
        <taxon>Actinomycetota</taxon>
        <taxon>Actinomycetes</taxon>
        <taxon>Bifidobacteriales</taxon>
        <taxon>Bifidobacteriaceae</taxon>
        <taxon>Bifidobacterium</taxon>
    </lineage>
</organism>
<dbReference type="RefSeq" id="WP_033490574.1">
    <property type="nucleotide sequence ID" value="NZ_CP006018.1"/>
</dbReference>
<dbReference type="SUPFAM" id="SSF48208">
    <property type="entry name" value="Six-hairpin glycosidases"/>
    <property type="match status" value="1"/>
</dbReference>
<proteinExistence type="predicted"/>
<dbReference type="InterPro" id="IPR008928">
    <property type="entry name" value="6-hairpin_glycosidase_sf"/>
</dbReference>
<dbReference type="Gene3D" id="1.50.10.10">
    <property type="match status" value="1"/>
</dbReference>
<name>A0A087VVM8_9BIFI</name>
<dbReference type="EMBL" id="CP006018">
    <property type="protein sequence ID" value="AIC92293.1"/>
    <property type="molecule type" value="Genomic_DNA"/>
</dbReference>
<keyword evidence="2" id="KW-1185">Reference proteome</keyword>
<sequence>MPVPTPETQETTADISLMGYDRKGAARNRTSLFAAAGLEWPDGMVMECDLGRFTDYPFSVDVSNNRLLAALDRSGQVRRAVTAVGLDDVRGKTIPGVYVYKKMAFCQGHMGLQVSCHGRRSQSPALSFIDDLIPVFDASIDGLHSRTTVFVPQQGGRRPLSMIQLCRLTNKGSGPVDVDLSTLTSVQGKDGTAPLPLSVNLLDDHPKSQDRIDRDASKPDIPLQGTGRIHLEAGESQDVAAVLDFSEDRRNLTTYASVQDCRKALEETLTVRRNHLGRMTIPEDPWYGELVTRSAELARQSLLLLDDGRAAGSFWGSNANPLPDVWTRDFGYCAMGLVDSNPDLANPMIEFLAQYGIPEQAWEREARMHPDASGFEHSLGNSCLAVILASMLTHRHGAKALQVNQAVFSDYVRRLASDLIAKRPAPGRLYETLYISDGPSRGDYHTGSNILAWKAAKAMAEDFTDLLDEDQAEQLDDIADQLRRSLNDECVQTIDGMPMYVEGANEDGTIIGVHDGEESDLTLASVYGFASRDDERIRNHAIWAHSTSDPYYAPVTGGIDFWDFDDSNGITYPGHIHGLCRANTREELNRSLLELRKTTDLDGSFWWWPFEHAEQDPTRVKRGLGKCGWCAGEFVSFFLHDIMGIERDQDTRSIKVAPYTPWGSFTWEGLAFCGGTIDFGQDGNTLHFTNRTDETLHVSLQIAMQPNTMLEDVTLNGESRRYQASVLHLHDGSAVRVEEKVAPGTSINLQIRTR</sequence>
<dbReference type="AlphaFoldDB" id="A0A087VVM8"/>
<dbReference type="KEGG" id="bii:BINDI_1030"/>
<dbReference type="Proteomes" id="UP000028569">
    <property type="component" value="Chromosome"/>
</dbReference>
<reference evidence="1 2" key="1">
    <citation type="journal article" date="2014" name="Appl. Environ. Microbiol.">
        <title>Genomic encyclopedia of type strains of the genus Bifidobacterium.</title>
        <authorList>
            <person name="Milani C."/>
            <person name="Lugli G.A."/>
            <person name="Duranti S."/>
            <person name="Turroni F."/>
            <person name="Bottacini F."/>
            <person name="Mangifesta M."/>
            <person name="Sanchez B."/>
            <person name="Viappiani A."/>
            <person name="Mancabelli L."/>
            <person name="Taminiau B."/>
            <person name="Delcenserie V."/>
            <person name="Barrangou R."/>
            <person name="Margolles A."/>
            <person name="van Sinderen D."/>
            <person name="Ventura M."/>
        </authorList>
    </citation>
    <scope>NUCLEOTIDE SEQUENCE [LARGE SCALE GENOMIC DNA]</scope>
    <source>
        <strain evidence="1 2">LMG 11587</strain>
    </source>
</reference>
<gene>
    <name evidence="1" type="ORF">BINDI_1030</name>
</gene>
<dbReference type="HOGENOM" id="CLU_024856_0_0_11"/>
<dbReference type="OrthoDB" id="2064370at2"/>
<dbReference type="InterPro" id="IPR012341">
    <property type="entry name" value="6hp_glycosidase-like_sf"/>
</dbReference>
<protein>
    <submittedName>
        <fullName evidence="1">Uncharacterized protein</fullName>
    </submittedName>
</protein>
<dbReference type="GO" id="GO:0005975">
    <property type="term" value="P:carbohydrate metabolic process"/>
    <property type="evidence" value="ECO:0007669"/>
    <property type="project" value="InterPro"/>
</dbReference>
<accession>A0A087VVM8</accession>